<evidence type="ECO:0000313" key="4">
    <source>
        <dbReference type="Proteomes" id="UP000612055"/>
    </source>
</evidence>
<dbReference type="GO" id="GO:0035253">
    <property type="term" value="C:ciliary rootlet"/>
    <property type="evidence" value="ECO:0007669"/>
    <property type="project" value="TreeGrafter"/>
</dbReference>
<feature type="region of interest" description="Disordered" evidence="2">
    <location>
        <begin position="129"/>
        <end position="149"/>
    </location>
</feature>
<comment type="caution">
    <text evidence="3">The sequence shown here is derived from an EMBL/GenBank/DDBJ whole genome shotgun (WGS) entry which is preliminary data.</text>
</comment>
<dbReference type="OrthoDB" id="10255247at2759"/>
<feature type="coiled-coil region" evidence="1">
    <location>
        <begin position="511"/>
        <end position="545"/>
    </location>
</feature>
<dbReference type="GO" id="GO:0036158">
    <property type="term" value="P:outer dynein arm assembly"/>
    <property type="evidence" value="ECO:0007669"/>
    <property type="project" value="InterPro"/>
</dbReference>
<gene>
    <name evidence="3" type="ORF">HYH03_004637</name>
</gene>
<dbReference type="PANTHER" id="PTHR46518:SF1">
    <property type="entry name" value="OUTER DYNEIN ARM-DOCKING COMPLEX SUBUNIT 3"/>
    <property type="match status" value="1"/>
</dbReference>
<organism evidence="3 4">
    <name type="scientific">Edaphochlamys debaryana</name>
    <dbReference type="NCBI Taxonomy" id="47281"/>
    <lineage>
        <taxon>Eukaryota</taxon>
        <taxon>Viridiplantae</taxon>
        <taxon>Chlorophyta</taxon>
        <taxon>core chlorophytes</taxon>
        <taxon>Chlorophyceae</taxon>
        <taxon>CS clade</taxon>
        <taxon>Chlamydomonadales</taxon>
        <taxon>Chlamydomonadales incertae sedis</taxon>
        <taxon>Edaphochlamys</taxon>
    </lineage>
</organism>
<dbReference type="InterPro" id="IPR033192">
    <property type="entry name" value="ODAD3"/>
</dbReference>
<feature type="coiled-coil region" evidence="1">
    <location>
        <begin position="298"/>
        <end position="385"/>
    </location>
</feature>
<feature type="region of interest" description="Disordered" evidence="2">
    <location>
        <begin position="389"/>
        <end position="418"/>
    </location>
</feature>
<feature type="region of interest" description="Disordered" evidence="2">
    <location>
        <begin position="1"/>
        <end position="79"/>
    </location>
</feature>
<name>A0A836C3A8_9CHLO</name>
<keyword evidence="1" id="KW-0175">Coiled coil</keyword>
<evidence type="ECO:0000313" key="3">
    <source>
        <dbReference type="EMBL" id="KAG2497484.1"/>
    </source>
</evidence>
<protein>
    <submittedName>
        <fullName evidence="3">Uncharacterized protein</fullName>
    </submittedName>
</protein>
<sequence length="620" mass="63513">MSSHRSSGASSSSRTAAAGSSPGAVARNPSGARTPTKEPSRASTTHSTTSPGPAPARAHAHRSAAAIAASLAASASGGGDESEIVVQLRERLAQLEADLQSSQETNQWTIKQNKNTLLALKQENKELAGEVSRRGGSTELQGKAGTASDGERLVQRLERQVHELRRGYDKVIKDKKTAIQRLDNLHDSLRDLAKVAGGALPGAAEGKGGSAIAASLSGPAGPLAGLGGAALGLSVCSEGSVGSSAGGLSQGAIAGAIAALPPNSAAGRELRGLQNRLDKASFKANEAFSIRKTYEQVIEKLRAEEPLLEARIRALEEQRAMKQAAIVTAQLVGREASAAKEATKGELAALEAEVAAGRARRAKALAGAREKAATLQQTNRALMQRQFQPLATGDTPPGGNSAAATPRGGTAACASAGASAGGAEGAASRAAASAAAAGEAGDITARDLVVRLCRSTGARRVAELLARLLAQQESYKGLLAMQSQAAAQRLQAAAEVEVLRGHREELRGGGKMSTQKQLDAAQAELRSAEAAADATQASLEQLLRAYADVRGGVEHLSGLAAPLPLPAGAPPAVPLEDETVGDVLAQVEQRLLNAYRLMTSLPKALDMLEAMYASLRDDAP</sequence>
<dbReference type="GO" id="GO:0003341">
    <property type="term" value="P:cilium movement"/>
    <property type="evidence" value="ECO:0007669"/>
    <property type="project" value="InterPro"/>
</dbReference>
<feature type="compositionally biased region" description="Low complexity" evidence="2">
    <location>
        <begin position="1"/>
        <end position="24"/>
    </location>
</feature>
<feature type="compositionally biased region" description="Low complexity" evidence="2">
    <location>
        <begin position="63"/>
        <end position="75"/>
    </location>
</feature>
<dbReference type="EMBL" id="JAEHOE010000014">
    <property type="protein sequence ID" value="KAG2497484.1"/>
    <property type="molecule type" value="Genomic_DNA"/>
</dbReference>
<feature type="compositionally biased region" description="Low complexity" evidence="2">
    <location>
        <begin position="408"/>
        <end position="418"/>
    </location>
</feature>
<proteinExistence type="predicted"/>
<dbReference type="AlphaFoldDB" id="A0A836C3A8"/>
<evidence type="ECO:0000256" key="1">
    <source>
        <dbReference type="SAM" id="Coils"/>
    </source>
</evidence>
<keyword evidence="4" id="KW-1185">Reference proteome</keyword>
<evidence type="ECO:0000256" key="2">
    <source>
        <dbReference type="SAM" id="MobiDB-lite"/>
    </source>
</evidence>
<accession>A0A836C3A8</accession>
<dbReference type="GO" id="GO:0036064">
    <property type="term" value="C:ciliary basal body"/>
    <property type="evidence" value="ECO:0007669"/>
    <property type="project" value="TreeGrafter"/>
</dbReference>
<dbReference type="GO" id="GO:0097542">
    <property type="term" value="C:ciliary tip"/>
    <property type="evidence" value="ECO:0007669"/>
    <property type="project" value="TreeGrafter"/>
</dbReference>
<dbReference type="PANTHER" id="PTHR46518">
    <property type="entry name" value="COILED-COIL DOMAIN-CONTAINING PROTEIN 151"/>
    <property type="match status" value="1"/>
</dbReference>
<dbReference type="Proteomes" id="UP000612055">
    <property type="component" value="Unassembled WGS sequence"/>
</dbReference>
<reference evidence="3" key="1">
    <citation type="journal article" date="2020" name="bioRxiv">
        <title>Comparative genomics of Chlamydomonas.</title>
        <authorList>
            <person name="Craig R.J."/>
            <person name="Hasan A.R."/>
            <person name="Ness R.W."/>
            <person name="Keightley P.D."/>
        </authorList>
    </citation>
    <scope>NUCLEOTIDE SEQUENCE</scope>
    <source>
        <strain evidence="3">CCAP 11/70</strain>
    </source>
</reference>